<comment type="caution">
    <text evidence="1">The sequence shown here is derived from an EMBL/GenBank/DDBJ whole genome shotgun (WGS) entry which is preliminary data.</text>
</comment>
<gene>
    <name evidence="1" type="ORF">Bravens_02040</name>
</gene>
<accession>A0A150H6H6</accession>
<dbReference type="InterPro" id="IPR029062">
    <property type="entry name" value="Class_I_gatase-like"/>
</dbReference>
<dbReference type="AlphaFoldDB" id="A0A150H6H6"/>
<dbReference type="PANTHER" id="PTHR41913">
    <property type="entry name" value="DUF1684 DOMAIN-CONTAINING PROTEIN"/>
    <property type="match status" value="1"/>
</dbReference>
<dbReference type="EMBL" id="LQQC01000013">
    <property type="protein sequence ID" value="KXZ57210.1"/>
    <property type="molecule type" value="Genomic_DNA"/>
</dbReference>
<dbReference type="Proteomes" id="UP000243589">
    <property type="component" value="Unassembled WGS sequence"/>
</dbReference>
<evidence type="ECO:0000313" key="1">
    <source>
        <dbReference type="EMBL" id="KXZ57210.1"/>
    </source>
</evidence>
<organism evidence="1 2">
    <name type="scientific">Brevibacterium ravenspurgense</name>
    <dbReference type="NCBI Taxonomy" id="479117"/>
    <lineage>
        <taxon>Bacteria</taxon>
        <taxon>Bacillati</taxon>
        <taxon>Actinomycetota</taxon>
        <taxon>Actinomycetes</taxon>
        <taxon>Micrococcales</taxon>
        <taxon>Brevibacteriaceae</taxon>
        <taxon>Brevibacterium</taxon>
    </lineage>
</organism>
<evidence type="ECO:0008006" key="3">
    <source>
        <dbReference type="Google" id="ProtNLM"/>
    </source>
</evidence>
<sequence>MEQYRADWEEWHDSRIAGLATPNGWLSLTGLIWLAEGDERTIREIPGTFTRSSEWLHFDPEPGSSAGPTASALDVMEDDITFPRAERVQVVRSVDTGRLSVWLPQGASLMWLTDGPVVIEALNRDGYMGLRIRDSRSKLLSSFIDIPAFELDRSFAAQGQFTPYAQPELRRIDTAAPGLQINTYVVGTVEFDLHGTTHTLLATGHPETGLHLDFYDGTNGGTTSQWRRLSIGTPDSSGRVIVDFNRAVNYPMAFTPFATCPAPVPENRISEPITAGEQAPRQTLSENGLRTPIVIVETSDDLFFGRTLDQLAEGGIHCDFVRLHEGEQLPSLIGYQGVIIFGFADGDDEQRWTVSRDDVIGFLDDAMSSHIPTIAVGDACRLLEVAAGAQIDGGDLPVPQSLVSEVDSVEVSLSDDVAEDALFRNMVTSPNAPLGRLRASTEGEDESLIRSWNDLVNRFIRMLHTERS</sequence>
<dbReference type="InterPro" id="IPR012467">
    <property type="entry name" value="DUF1684"/>
</dbReference>
<dbReference type="PANTHER" id="PTHR41913:SF1">
    <property type="entry name" value="DUF1684 DOMAIN-CONTAINING PROTEIN"/>
    <property type="match status" value="1"/>
</dbReference>
<dbReference type="RefSeq" id="WP_062023132.1">
    <property type="nucleotide sequence ID" value="NZ_LQQC01000013.1"/>
</dbReference>
<evidence type="ECO:0000313" key="2">
    <source>
        <dbReference type="Proteomes" id="UP000243589"/>
    </source>
</evidence>
<proteinExistence type="predicted"/>
<dbReference type="Pfam" id="PF07920">
    <property type="entry name" value="DUF1684"/>
    <property type="match status" value="1"/>
</dbReference>
<dbReference type="Gene3D" id="3.40.50.880">
    <property type="match status" value="1"/>
</dbReference>
<dbReference type="PATRIC" id="fig|479117.4.peg.2025"/>
<keyword evidence="2" id="KW-1185">Reference proteome</keyword>
<name>A0A150H6H6_9MICO</name>
<reference evidence="1 2" key="1">
    <citation type="submission" date="2016-01" db="EMBL/GenBank/DDBJ databases">
        <title>Use of Whole Genome Sequencing to ascertain that Brevibacterium massiliense (Roux, Raoult 2009) is a later heterotypic synonym of Brevibacterium ravenspurgense (Mages 2008).</title>
        <authorList>
            <person name="Bernier A.-M."/>
            <person name="Burdz T."/>
            <person name="Huynh C."/>
            <person name="Pachecho A.L."/>
            <person name="Wiebe D."/>
            <person name="Bonner C."/>
            <person name="Bernard K."/>
        </authorList>
    </citation>
    <scope>NUCLEOTIDE SEQUENCE [LARGE SCALE GENOMIC DNA]</scope>
    <source>
        <strain evidence="1 2">CCUG56047</strain>
    </source>
</reference>
<protein>
    <recommendedName>
        <fullName evidence="3">DUF1684 domain-containing protein</fullName>
    </recommendedName>
</protein>